<sequence>MKISVEKSCSVVFSRYKKENDNLNLKIYGNIIVSQKEIKFLGLGFILSKNGVIKVVQMDDNGYLYVSKNLIKNLWHCYEF</sequence>
<dbReference type="OrthoDB" id="6749631at2759"/>
<proteinExistence type="predicted"/>
<dbReference type="AlphaFoldDB" id="A0A3M7T6V7"/>
<keyword evidence="2" id="KW-1185">Reference proteome</keyword>
<evidence type="ECO:0000313" key="1">
    <source>
        <dbReference type="EMBL" id="RNA43659.1"/>
    </source>
</evidence>
<name>A0A3M7T6V7_BRAPC</name>
<comment type="caution">
    <text evidence="1">The sequence shown here is derived from an EMBL/GenBank/DDBJ whole genome shotgun (WGS) entry which is preliminary data.</text>
</comment>
<dbReference type="Proteomes" id="UP000276133">
    <property type="component" value="Unassembled WGS sequence"/>
</dbReference>
<gene>
    <name evidence="1" type="ORF">BpHYR1_031944</name>
</gene>
<organism evidence="1 2">
    <name type="scientific">Brachionus plicatilis</name>
    <name type="common">Marine rotifer</name>
    <name type="synonym">Brachionus muelleri</name>
    <dbReference type="NCBI Taxonomy" id="10195"/>
    <lineage>
        <taxon>Eukaryota</taxon>
        <taxon>Metazoa</taxon>
        <taxon>Spiralia</taxon>
        <taxon>Gnathifera</taxon>
        <taxon>Rotifera</taxon>
        <taxon>Eurotatoria</taxon>
        <taxon>Monogononta</taxon>
        <taxon>Pseudotrocha</taxon>
        <taxon>Ploima</taxon>
        <taxon>Brachionidae</taxon>
        <taxon>Brachionus</taxon>
    </lineage>
</organism>
<reference evidence="1 2" key="1">
    <citation type="journal article" date="2018" name="Sci. Rep.">
        <title>Genomic signatures of local adaptation to the degree of environmental predictability in rotifers.</title>
        <authorList>
            <person name="Franch-Gras L."/>
            <person name="Hahn C."/>
            <person name="Garcia-Roger E.M."/>
            <person name="Carmona M.J."/>
            <person name="Serra M."/>
            <person name="Gomez A."/>
        </authorList>
    </citation>
    <scope>NUCLEOTIDE SEQUENCE [LARGE SCALE GENOMIC DNA]</scope>
    <source>
        <strain evidence="1">HYR1</strain>
    </source>
</reference>
<protein>
    <submittedName>
        <fullName evidence="1">Uncharacterized protein</fullName>
    </submittedName>
</protein>
<evidence type="ECO:0000313" key="2">
    <source>
        <dbReference type="Proteomes" id="UP000276133"/>
    </source>
</evidence>
<accession>A0A3M7T6V7</accession>
<dbReference type="EMBL" id="REGN01000196">
    <property type="protein sequence ID" value="RNA43659.1"/>
    <property type="molecule type" value="Genomic_DNA"/>
</dbReference>